<dbReference type="OrthoDB" id="9758472at2"/>
<keyword evidence="5" id="KW-0732">Signal</keyword>
<dbReference type="InterPro" id="IPR039426">
    <property type="entry name" value="TonB-dep_rcpt-like"/>
</dbReference>
<keyword evidence="3 10" id="KW-1134">Transmembrane beta strand</keyword>
<keyword evidence="7 10" id="KW-0472">Membrane</keyword>
<evidence type="ECO:0000256" key="3">
    <source>
        <dbReference type="ARBA" id="ARBA00022452"/>
    </source>
</evidence>
<evidence type="ECO:0000259" key="13">
    <source>
        <dbReference type="Pfam" id="PF07715"/>
    </source>
</evidence>
<comment type="similarity">
    <text evidence="10 11">Belongs to the TonB-dependent receptor family.</text>
</comment>
<comment type="subcellular location">
    <subcellularLocation>
        <location evidence="1 10">Cell outer membrane</location>
        <topology evidence="1 10">Multi-pass membrane protein</topology>
    </subcellularLocation>
</comment>
<dbReference type="Gene3D" id="2.40.170.20">
    <property type="entry name" value="TonB-dependent receptor, beta-barrel domain"/>
    <property type="match status" value="1"/>
</dbReference>
<reference evidence="14 17" key="2">
    <citation type="submission" date="2016-11" db="EMBL/GenBank/DDBJ databases">
        <title>Genomic analysis of Caldithrix abyssi and proposal of a novel bacterial phylum Caldithrichaeota.</title>
        <authorList>
            <person name="Kublanov I."/>
            <person name="Sigalova O."/>
            <person name="Gavrilov S."/>
            <person name="Lebedinsky A."/>
            <person name="Ivanova N."/>
            <person name="Daum C."/>
            <person name="Reddy T."/>
            <person name="Klenk H.P."/>
            <person name="Goker M."/>
            <person name="Reva O."/>
            <person name="Miroshnichenko M."/>
            <person name="Kyprides N."/>
            <person name="Woyke T."/>
            <person name="Gelfand M."/>
        </authorList>
    </citation>
    <scope>NUCLEOTIDE SEQUENCE [LARGE SCALE GENOMIC DNA]</scope>
    <source>
        <strain evidence="14 17">LF13</strain>
    </source>
</reference>
<dbReference type="InterPro" id="IPR037066">
    <property type="entry name" value="Plug_dom_sf"/>
</dbReference>
<dbReference type="PaxDb" id="880073-Calab_1298"/>
<feature type="domain" description="TonB-dependent receptor-like beta-barrel" evidence="12">
    <location>
        <begin position="201"/>
        <end position="607"/>
    </location>
</feature>
<protein>
    <submittedName>
        <fullName evidence="14">Iron complex outermembrane recepter protein</fullName>
    </submittedName>
    <submittedName>
        <fullName evidence="15">TonB-dependent receptor plug</fullName>
    </submittedName>
</protein>
<dbReference type="AlphaFoldDB" id="H1XYQ4"/>
<proteinExistence type="inferred from homology"/>
<gene>
    <name evidence="14" type="ORF">Cabys_3821</name>
    <name evidence="15" type="ORF">Calab_1298</name>
</gene>
<keyword evidence="8 15" id="KW-0675">Receptor</keyword>
<name>H1XYQ4_CALAY</name>
<dbReference type="GO" id="GO:0015344">
    <property type="term" value="F:siderophore uptake transmembrane transporter activity"/>
    <property type="evidence" value="ECO:0007669"/>
    <property type="project" value="TreeGrafter"/>
</dbReference>
<dbReference type="Proteomes" id="UP000004671">
    <property type="component" value="Chromosome"/>
</dbReference>
<evidence type="ECO:0000256" key="2">
    <source>
        <dbReference type="ARBA" id="ARBA00022448"/>
    </source>
</evidence>
<feature type="domain" description="TonB-dependent receptor plug" evidence="13">
    <location>
        <begin position="73"/>
        <end position="180"/>
    </location>
</feature>
<evidence type="ECO:0000256" key="11">
    <source>
        <dbReference type="RuleBase" id="RU003357"/>
    </source>
</evidence>
<dbReference type="InParanoid" id="H1XYQ4"/>
<evidence type="ECO:0000313" key="17">
    <source>
        <dbReference type="Proteomes" id="UP000183868"/>
    </source>
</evidence>
<dbReference type="EMBL" id="CM001402">
    <property type="protein sequence ID" value="EHO40923.1"/>
    <property type="molecule type" value="Genomic_DNA"/>
</dbReference>
<reference evidence="15 16" key="1">
    <citation type="submission" date="2011-09" db="EMBL/GenBank/DDBJ databases">
        <title>The permanent draft genome of Caldithrix abyssi DSM 13497.</title>
        <authorList>
            <consortium name="US DOE Joint Genome Institute (JGI-PGF)"/>
            <person name="Lucas S."/>
            <person name="Han J."/>
            <person name="Lapidus A."/>
            <person name="Bruce D."/>
            <person name="Goodwin L."/>
            <person name="Pitluck S."/>
            <person name="Peters L."/>
            <person name="Kyrpides N."/>
            <person name="Mavromatis K."/>
            <person name="Ivanova N."/>
            <person name="Mikhailova N."/>
            <person name="Chertkov O."/>
            <person name="Detter J.C."/>
            <person name="Tapia R."/>
            <person name="Han C."/>
            <person name="Land M."/>
            <person name="Hauser L."/>
            <person name="Markowitz V."/>
            <person name="Cheng J.-F."/>
            <person name="Hugenholtz P."/>
            <person name="Woyke T."/>
            <person name="Wu D."/>
            <person name="Spring S."/>
            <person name="Brambilla E."/>
            <person name="Klenk H.-P."/>
            <person name="Eisen J.A."/>
        </authorList>
    </citation>
    <scope>NUCLEOTIDE SEQUENCE [LARGE SCALE GENOMIC DNA]</scope>
    <source>
        <strain evidence="15 16">DSM 13497</strain>
    </source>
</reference>
<evidence type="ECO:0000256" key="9">
    <source>
        <dbReference type="ARBA" id="ARBA00023237"/>
    </source>
</evidence>
<evidence type="ECO:0000256" key="6">
    <source>
        <dbReference type="ARBA" id="ARBA00023077"/>
    </source>
</evidence>
<dbReference type="EMBL" id="CP018099">
    <property type="protein sequence ID" value="APF20566.1"/>
    <property type="molecule type" value="Genomic_DNA"/>
</dbReference>
<evidence type="ECO:0000256" key="8">
    <source>
        <dbReference type="ARBA" id="ARBA00023170"/>
    </source>
</evidence>
<dbReference type="STRING" id="880073.Cabys_3821"/>
<dbReference type="PANTHER" id="PTHR30069:SF29">
    <property type="entry name" value="HEMOGLOBIN AND HEMOGLOBIN-HAPTOGLOBIN-BINDING PROTEIN 1-RELATED"/>
    <property type="match status" value="1"/>
</dbReference>
<evidence type="ECO:0000313" key="14">
    <source>
        <dbReference type="EMBL" id="APF20566.1"/>
    </source>
</evidence>
<keyword evidence="16" id="KW-1185">Reference proteome</keyword>
<evidence type="ECO:0000256" key="5">
    <source>
        <dbReference type="ARBA" id="ARBA00022729"/>
    </source>
</evidence>
<keyword evidence="6 11" id="KW-0798">TonB box</keyword>
<dbReference type="Pfam" id="PF00593">
    <property type="entry name" value="TonB_dep_Rec_b-barrel"/>
    <property type="match status" value="1"/>
</dbReference>
<dbReference type="eggNOG" id="COG4206">
    <property type="taxonomic scope" value="Bacteria"/>
</dbReference>
<dbReference type="Gene3D" id="2.170.130.10">
    <property type="entry name" value="TonB-dependent receptor, plug domain"/>
    <property type="match status" value="1"/>
</dbReference>
<evidence type="ECO:0000313" key="16">
    <source>
        <dbReference type="Proteomes" id="UP000004671"/>
    </source>
</evidence>
<evidence type="ECO:0000256" key="4">
    <source>
        <dbReference type="ARBA" id="ARBA00022692"/>
    </source>
</evidence>
<dbReference type="HOGENOM" id="CLU_008287_18_5_0"/>
<dbReference type="GO" id="GO:0044718">
    <property type="term" value="P:siderophore transmembrane transport"/>
    <property type="evidence" value="ECO:0007669"/>
    <property type="project" value="TreeGrafter"/>
</dbReference>
<organism evidence="15 16">
    <name type="scientific">Caldithrix abyssi DSM 13497</name>
    <dbReference type="NCBI Taxonomy" id="880073"/>
    <lineage>
        <taxon>Bacteria</taxon>
        <taxon>Pseudomonadati</taxon>
        <taxon>Calditrichota</taxon>
        <taxon>Calditrichia</taxon>
        <taxon>Calditrichales</taxon>
        <taxon>Calditrichaceae</taxon>
        <taxon>Caldithrix</taxon>
    </lineage>
</organism>
<dbReference type="PROSITE" id="PS52016">
    <property type="entry name" value="TONB_DEPENDENT_REC_3"/>
    <property type="match status" value="1"/>
</dbReference>
<dbReference type="CDD" id="cd01347">
    <property type="entry name" value="ligand_gated_channel"/>
    <property type="match status" value="1"/>
</dbReference>
<dbReference type="InterPro" id="IPR012910">
    <property type="entry name" value="Plug_dom"/>
</dbReference>
<evidence type="ECO:0000259" key="12">
    <source>
        <dbReference type="Pfam" id="PF00593"/>
    </source>
</evidence>
<dbReference type="KEGG" id="caby:Cabys_3821"/>
<accession>H1XYQ4</accession>
<dbReference type="InterPro" id="IPR036942">
    <property type="entry name" value="Beta-barrel_TonB_sf"/>
</dbReference>
<dbReference type="Pfam" id="PF07715">
    <property type="entry name" value="Plug"/>
    <property type="match status" value="1"/>
</dbReference>
<keyword evidence="9 10" id="KW-0998">Cell outer membrane</keyword>
<dbReference type="Proteomes" id="UP000183868">
    <property type="component" value="Chromosome"/>
</dbReference>
<dbReference type="InterPro" id="IPR000531">
    <property type="entry name" value="Beta-barrel_TonB"/>
</dbReference>
<sequence length="634" mass="73177" precursor="true">MIFKNTIKKKLNQRSLFFTFAAFNQAKEQKHMKRCILLLLIFLMALYGQQSASITFELKEPIIITASRAPSSLMSAARTVSVLDSGAISRLPVHSVQDALGYIAGIDLQQRGSQGVQADVSLRGAGYEQTLILIDGIKVNDPQSGHHNLNLAFSLQDIERIEVLKGSGSRLYGPNAMGGVINIITKKPLTQKLDFSIIGGDFRYNEFNLNYDFQALKANHRLSLNRSNSSGYRPNTDFTIQTATYKNSFAIKHNPFHFTAAYNAKDFGASRFYHPAFPYQKEKTETFFLNMAGQIFSDATMPTFSPKIYWRRHHDDFLLDYTRPEWYHNKHQTDVLGAELLTAFSSRLGRTSILGEWQHSKIVSSNLGDHQRNMAGFSAEQQFTVRRWQIVLGSSFYYYNRWGWQISPGVDVSLQLTPHFTLYASGGTGFRPPTFTELYYHSPANRGNPQLKPERSVDIETGARFRTKRTLTSFALFRRYGSNLIDWIFESEGQYWQAENVLQLTTSGLEVSSQWTTQRHLLKNIHFNYTYLTSDKAGRQIISKYVFNYLRHQFILGIDQQFVNRRLALSWKLRYEDRINSQAYFLTDVHVSWQIKRWRIFSHISNLFDQKYQDFASIPQPGRWFKMGVRFSVF</sequence>
<dbReference type="SUPFAM" id="SSF56935">
    <property type="entry name" value="Porins"/>
    <property type="match status" value="1"/>
</dbReference>
<dbReference type="PANTHER" id="PTHR30069">
    <property type="entry name" value="TONB-DEPENDENT OUTER MEMBRANE RECEPTOR"/>
    <property type="match status" value="1"/>
</dbReference>
<evidence type="ECO:0000313" key="15">
    <source>
        <dbReference type="EMBL" id="EHO40923.1"/>
    </source>
</evidence>
<evidence type="ECO:0000256" key="7">
    <source>
        <dbReference type="ARBA" id="ARBA00023136"/>
    </source>
</evidence>
<keyword evidence="2 10" id="KW-0813">Transport</keyword>
<evidence type="ECO:0000256" key="1">
    <source>
        <dbReference type="ARBA" id="ARBA00004571"/>
    </source>
</evidence>
<keyword evidence="4 10" id="KW-0812">Transmembrane</keyword>
<dbReference type="GO" id="GO:0009279">
    <property type="term" value="C:cell outer membrane"/>
    <property type="evidence" value="ECO:0007669"/>
    <property type="project" value="UniProtKB-SubCell"/>
</dbReference>
<evidence type="ECO:0000256" key="10">
    <source>
        <dbReference type="PROSITE-ProRule" id="PRU01360"/>
    </source>
</evidence>